<protein>
    <recommendedName>
        <fullName evidence="2">DUF11 domain-containing protein</fullName>
    </recommendedName>
</protein>
<feature type="non-terminal residue" evidence="1">
    <location>
        <position position="300"/>
    </location>
</feature>
<gene>
    <name evidence="1" type="ORF">S01H4_32428</name>
</gene>
<evidence type="ECO:0000313" key="1">
    <source>
        <dbReference type="EMBL" id="GAG88083.1"/>
    </source>
</evidence>
<evidence type="ECO:0008006" key="2">
    <source>
        <dbReference type="Google" id="ProtNLM"/>
    </source>
</evidence>
<comment type="caution">
    <text evidence="1">The sequence shown here is derived from an EMBL/GenBank/DDBJ whole genome shotgun (WGS) entry which is preliminary data.</text>
</comment>
<accession>X1BV78</accession>
<feature type="non-terminal residue" evidence="1">
    <location>
        <position position="1"/>
    </location>
</feature>
<reference evidence="1" key="1">
    <citation type="journal article" date="2014" name="Front. Microbiol.">
        <title>High frequency of phylogenetically diverse reductive dehalogenase-homologous genes in deep subseafloor sedimentary metagenomes.</title>
        <authorList>
            <person name="Kawai M."/>
            <person name="Futagami T."/>
            <person name="Toyoda A."/>
            <person name="Takaki Y."/>
            <person name="Nishi S."/>
            <person name="Hori S."/>
            <person name="Arai W."/>
            <person name="Tsubouchi T."/>
            <person name="Morono Y."/>
            <person name="Uchiyama I."/>
            <person name="Ito T."/>
            <person name="Fujiyama A."/>
            <person name="Inagaki F."/>
            <person name="Takami H."/>
        </authorList>
    </citation>
    <scope>NUCLEOTIDE SEQUENCE</scope>
    <source>
        <strain evidence="1">Expedition CK06-06</strain>
    </source>
</reference>
<name>X1BV78_9ZZZZ</name>
<proteinExistence type="predicted"/>
<sequence>NKAKGGRIEIRGRLPGDAGEQKIFKALLGVWREGEFVLLKEVSKGTEIGKTHLSIFQRINGRDEYIVNPGEVLHYEIFFRNVGDKPFKDLFLVSNLKGKPFDFDNVKVNDGEFNKGDNSIVWDWRDIPKLSFLGQGEEGMVEFWVEIKNNWEITASSEENFVLRNEVLASEMRENFETKVNSKLIAFQKGYYQNEIFDNTGPIPPKVGEETTYTIIWQAKNYYNDLKNVRMRAELPGNVELTGKIFPEDQKSNFTFDVVSREIVWRVEDDNVMEAGAGIFNSAPNIAFQVSLEPYSSQKG</sequence>
<organism evidence="1">
    <name type="scientific">marine sediment metagenome</name>
    <dbReference type="NCBI Taxonomy" id="412755"/>
    <lineage>
        <taxon>unclassified sequences</taxon>
        <taxon>metagenomes</taxon>
        <taxon>ecological metagenomes</taxon>
    </lineage>
</organism>
<dbReference type="AlphaFoldDB" id="X1BV78"/>
<dbReference type="EMBL" id="BART01016951">
    <property type="protein sequence ID" value="GAG88083.1"/>
    <property type="molecule type" value="Genomic_DNA"/>
</dbReference>